<dbReference type="InterPro" id="IPR023065">
    <property type="entry name" value="Uncharacterised_ApaG"/>
</dbReference>
<evidence type="ECO:0000256" key="2">
    <source>
        <dbReference type="HAMAP-Rule" id="MF_00791"/>
    </source>
</evidence>
<name>A0A370G7Q3_9COXI</name>
<dbReference type="GO" id="GO:0070987">
    <property type="term" value="P:error-free translesion synthesis"/>
    <property type="evidence" value="ECO:0007669"/>
    <property type="project" value="TreeGrafter"/>
</dbReference>
<dbReference type="NCBIfam" id="NF003967">
    <property type="entry name" value="PRK05461.1"/>
    <property type="match status" value="1"/>
</dbReference>
<dbReference type="RefSeq" id="WP_114835192.1">
    <property type="nucleotide sequence ID" value="NZ_LR699114.1"/>
</dbReference>
<dbReference type="EMBL" id="QQAX01000026">
    <property type="protein sequence ID" value="RDI39832.1"/>
    <property type="molecule type" value="Genomic_DNA"/>
</dbReference>
<dbReference type="Proteomes" id="UP000254720">
    <property type="component" value="Unassembled WGS sequence"/>
</dbReference>
<protein>
    <recommendedName>
        <fullName evidence="1 2">Protein ApaG</fullName>
    </recommendedName>
</protein>
<dbReference type="PANTHER" id="PTHR14289:SF16">
    <property type="entry name" value="POLYMERASE DELTA-INTERACTING PROTEIN 2"/>
    <property type="match status" value="1"/>
</dbReference>
<evidence type="ECO:0000256" key="1">
    <source>
        <dbReference type="ARBA" id="ARBA00017693"/>
    </source>
</evidence>
<dbReference type="InterPro" id="IPR007474">
    <property type="entry name" value="ApaG_domain"/>
</dbReference>
<dbReference type="PANTHER" id="PTHR14289">
    <property type="entry name" value="F-BOX ONLY PROTEIN 3"/>
    <property type="match status" value="1"/>
</dbReference>
<evidence type="ECO:0000313" key="4">
    <source>
        <dbReference type="EMBL" id="RDI39832.1"/>
    </source>
</evidence>
<feature type="domain" description="ApaG" evidence="3">
    <location>
        <begin position="1"/>
        <end position="125"/>
    </location>
</feature>
<dbReference type="SUPFAM" id="SSF110069">
    <property type="entry name" value="ApaG-like"/>
    <property type="match status" value="1"/>
</dbReference>
<comment type="caution">
    <text evidence="4">The sequence shown here is derived from an EMBL/GenBank/DDBJ whole genome shotgun (WGS) entry which is preliminary data.</text>
</comment>
<evidence type="ECO:0000259" key="3">
    <source>
        <dbReference type="PROSITE" id="PS51087"/>
    </source>
</evidence>
<dbReference type="Pfam" id="PF04379">
    <property type="entry name" value="DUF525"/>
    <property type="match status" value="1"/>
</dbReference>
<dbReference type="PROSITE" id="PS51087">
    <property type="entry name" value="APAG"/>
    <property type="match status" value="1"/>
</dbReference>
<dbReference type="AlphaFoldDB" id="A0A370G7Q3"/>
<reference evidence="4 5" key="1">
    <citation type="submission" date="2018-07" db="EMBL/GenBank/DDBJ databases">
        <title>Genomic Encyclopedia of Type Strains, Phase IV (KMG-IV): sequencing the most valuable type-strain genomes for metagenomic binning, comparative biology and taxonomic classification.</title>
        <authorList>
            <person name="Goeker M."/>
        </authorList>
    </citation>
    <scope>NUCLEOTIDE SEQUENCE [LARGE SCALE GENOMIC DNA]</scope>
    <source>
        <strain evidence="4 5">DSM 16500</strain>
    </source>
</reference>
<keyword evidence="5" id="KW-1185">Reference proteome</keyword>
<organism evidence="4 5">
    <name type="scientific">Aquicella lusitana</name>
    <dbReference type="NCBI Taxonomy" id="254246"/>
    <lineage>
        <taxon>Bacteria</taxon>
        <taxon>Pseudomonadati</taxon>
        <taxon>Pseudomonadota</taxon>
        <taxon>Gammaproteobacteria</taxon>
        <taxon>Legionellales</taxon>
        <taxon>Coxiellaceae</taxon>
        <taxon>Aquicella</taxon>
    </lineage>
</organism>
<accession>A0A370G7Q3</accession>
<gene>
    <name evidence="2" type="primary">apaG</name>
    <name evidence="4" type="ORF">C8D86_1264</name>
</gene>
<evidence type="ECO:0000313" key="5">
    <source>
        <dbReference type="Proteomes" id="UP000254720"/>
    </source>
</evidence>
<dbReference type="HAMAP" id="MF_00791">
    <property type="entry name" value="ApaG"/>
    <property type="match status" value="1"/>
</dbReference>
<dbReference type="Gene3D" id="2.60.40.1470">
    <property type="entry name" value="ApaG domain"/>
    <property type="match status" value="1"/>
</dbReference>
<sequence length="133" mass="15137">MKKTDKIKVKAVTSYIAAQSDPAHHKFVWSYDITITNEGSEIVQLLHRYWRITDMTGKVEEVHGAGVVGLQPLIKPGREFTYTSYCQLTTPQGTMEGHYEIQNLEEEHFSVAIPKFILSAPSSITKTFRSRLH</sequence>
<dbReference type="InterPro" id="IPR036767">
    <property type="entry name" value="ApaG_sf"/>
</dbReference>
<proteinExistence type="inferred from homology"/>
<dbReference type="OrthoDB" id="9795226at2"/>